<evidence type="ECO:0000256" key="3">
    <source>
        <dbReference type="RuleBase" id="RU000524"/>
    </source>
</evidence>
<comment type="function">
    <text evidence="2">Plays an important role in DNA replication, recombination and repair. Binds to ssDNA and to an array of partner proteins to recruit them to their sites of action during DNA metabolism.</text>
</comment>
<organism evidence="5 6">
    <name type="scientific">Levilactobacillus zymae</name>
    <dbReference type="NCBI Taxonomy" id="267363"/>
    <lineage>
        <taxon>Bacteria</taxon>
        <taxon>Bacillati</taxon>
        <taxon>Bacillota</taxon>
        <taxon>Bacilli</taxon>
        <taxon>Lactobacillales</taxon>
        <taxon>Lactobacillaceae</taxon>
        <taxon>Levilactobacillus</taxon>
    </lineage>
</organism>
<proteinExistence type="inferred from homology"/>
<dbReference type="HAMAP" id="MF_00984">
    <property type="entry name" value="SSB"/>
    <property type="match status" value="1"/>
</dbReference>
<evidence type="ECO:0000256" key="4">
    <source>
        <dbReference type="SAM" id="MobiDB-lite"/>
    </source>
</evidence>
<dbReference type="GO" id="GO:0003677">
    <property type="term" value="F:DNA binding"/>
    <property type="evidence" value="ECO:0007669"/>
    <property type="project" value="UniProtKB-KW"/>
</dbReference>
<dbReference type="CDD" id="cd04496">
    <property type="entry name" value="SSB_OBF"/>
    <property type="match status" value="1"/>
</dbReference>
<accession>A0ABQ0X1L6</accession>
<dbReference type="InterPro" id="IPR000424">
    <property type="entry name" value="Primosome_PriB/ssb"/>
</dbReference>
<name>A0ABQ0X1L6_9LACO</name>
<feature type="compositionally biased region" description="Low complexity" evidence="4">
    <location>
        <begin position="159"/>
        <end position="176"/>
    </location>
</feature>
<reference evidence="5 6" key="1">
    <citation type="submission" date="2019-07" db="EMBL/GenBank/DDBJ databases">
        <title>Whole genome shotgun sequence of Lactobacillus zymae NBRC 107157.</title>
        <authorList>
            <person name="Hosoyama A."/>
            <person name="Uohara A."/>
            <person name="Ohji S."/>
            <person name="Ichikawa N."/>
        </authorList>
    </citation>
    <scope>NUCLEOTIDE SEQUENCE [LARGE SCALE GENOMIC DNA]</scope>
    <source>
        <strain evidence="5 6">NBRC 107157</strain>
    </source>
</reference>
<dbReference type="Gene3D" id="2.40.50.140">
    <property type="entry name" value="Nucleic acid-binding proteins"/>
    <property type="match status" value="1"/>
</dbReference>
<dbReference type="EMBL" id="BJZK01000019">
    <property type="protein sequence ID" value="GEO72457.1"/>
    <property type="molecule type" value="Genomic_DNA"/>
</dbReference>
<keyword evidence="2" id="KW-0227">DNA damage</keyword>
<dbReference type="InterPro" id="IPR011344">
    <property type="entry name" value="ssDNA-bd"/>
</dbReference>
<protein>
    <recommendedName>
        <fullName evidence="2 3">Single-stranded DNA-binding protein</fullName>
        <shortName evidence="2">SSB</shortName>
    </recommendedName>
</protein>
<feature type="region of interest" description="Disordered" evidence="4">
    <location>
        <begin position="106"/>
        <end position="195"/>
    </location>
</feature>
<feature type="compositionally biased region" description="Polar residues" evidence="4">
    <location>
        <begin position="139"/>
        <end position="157"/>
    </location>
</feature>
<evidence type="ECO:0000313" key="5">
    <source>
        <dbReference type="EMBL" id="GEO72457.1"/>
    </source>
</evidence>
<keyword evidence="2" id="KW-0235">DNA replication</keyword>
<sequence>MINRVVLTGRLTRDVDLRYTQGGAAVATFTLAVDRRFTNQQGEREADFVSCVIWRKSAENFAQYMHKGSLVGIEGRIQTRNYENQQGQRVYVTEVVVENFSFLEPRSSNRNAAPQGGNNYGAPVNNAPQNNQTQNNNPFTSGANNGPQANNHSNPASSAPAGNNQNTNGNNGSNANDPFANTGDSIDISDDDLPF</sequence>
<feature type="short sequence motif" description="Important for interaction with partner proteins" evidence="2">
    <location>
        <begin position="190"/>
        <end position="195"/>
    </location>
</feature>
<evidence type="ECO:0000256" key="2">
    <source>
        <dbReference type="HAMAP-Rule" id="MF_00984"/>
    </source>
</evidence>
<evidence type="ECO:0000313" key="6">
    <source>
        <dbReference type="Proteomes" id="UP000321794"/>
    </source>
</evidence>
<gene>
    <name evidence="5" type="primary">ssb_1</name>
    <name evidence="5" type="ORF">LZY01_16250</name>
</gene>
<comment type="caution">
    <text evidence="2">Lacks conserved residue(s) required for the propagation of feature annotation.</text>
</comment>
<dbReference type="PANTHER" id="PTHR10302">
    <property type="entry name" value="SINGLE-STRANDED DNA-BINDING PROTEIN"/>
    <property type="match status" value="1"/>
</dbReference>
<keyword evidence="6" id="KW-1185">Reference proteome</keyword>
<feature type="compositionally biased region" description="Low complexity" evidence="4">
    <location>
        <begin position="123"/>
        <end position="138"/>
    </location>
</feature>
<keyword evidence="1 2" id="KW-0238">DNA-binding</keyword>
<dbReference type="RefSeq" id="WP_057732951.1">
    <property type="nucleotide sequence ID" value="NZ_BJZK01000019.1"/>
</dbReference>
<dbReference type="PANTHER" id="PTHR10302:SF27">
    <property type="entry name" value="SINGLE-STRANDED DNA-BINDING PROTEIN"/>
    <property type="match status" value="1"/>
</dbReference>
<dbReference type="Proteomes" id="UP000321794">
    <property type="component" value="Unassembled WGS sequence"/>
</dbReference>
<keyword evidence="2" id="KW-0233">DNA recombination</keyword>
<evidence type="ECO:0000256" key="1">
    <source>
        <dbReference type="ARBA" id="ARBA00023125"/>
    </source>
</evidence>
<dbReference type="PROSITE" id="PS50935">
    <property type="entry name" value="SSB"/>
    <property type="match status" value="1"/>
</dbReference>
<dbReference type="SUPFAM" id="SSF50249">
    <property type="entry name" value="Nucleic acid-binding proteins"/>
    <property type="match status" value="1"/>
</dbReference>
<dbReference type="Pfam" id="PF00436">
    <property type="entry name" value="SSB"/>
    <property type="match status" value="1"/>
</dbReference>
<dbReference type="NCBIfam" id="TIGR00621">
    <property type="entry name" value="ssb"/>
    <property type="match status" value="1"/>
</dbReference>
<dbReference type="InterPro" id="IPR012340">
    <property type="entry name" value="NA-bd_OB-fold"/>
</dbReference>
<comment type="caution">
    <text evidence="5">The sequence shown here is derived from an EMBL/GenBank/DDBJ whole genome shotgun (WGS) entry which is preliminary data.</text>
</comment>
<keyword evidence="2" id="KW-0234">DNA repair</keyword>
<comment type="subunit">
    <text evidence="2">Homotetramer.</text>
</comment>